<evidence type="ECO:0000256" key="1">
    <source>
        <dbReference type="SAM" id="MobiDB-lite"/>
    </source>
</evidence>
<protein>
    <submittedName>
        <fullName evidence="3">Flagellar L-ring protein</fullName>
    </submittedName>
</protein>
<reference evidence="3" key="1">
    <citation type="journal article" date="2014" name="PLoS ONE">
        <title>Transcriptome-Based Identification of ABC Transporters in the Western Tarnished Plant Bug Lygus hesperus.</title>
        <authorList>
            <person name="Hull J.J."/>
            <person name="Chaney K."/>
            <person name="Geib S.M."/>
            <person name="Fabrick J.A."/>
            <person name="Brent C.S."/>
            <person name="Walsh D."/>
            <person name="Lavine L.C."/>
        </authorList>
    </citation>
    <scope>NUCLEOTIDE SEQUENCE</scope>
</reference>
<name>A0A0A9XT08_LYGHE</name>
<evidence type="ECO:0000313" key="3">
    <source>
        <dbReference type="EMBL" id="JAG22776.1"/>
    </source>
</evidence>
<evidence type="ECO:0000313" key="4">
    <source>
        <dbReference type="EMBL" id="JAG52962.1"/>
    </source>
</evidence>
<dbReference type="AlphaFoldDB" id="A0A0A9XT08"/>
<proteinExistence type="predicted"/>
<feature type="region of interest" description="Disordered" evidence="1">
    <location>
        <begin position="102"/>
        <end position="166"/>
    </location>
</feature>
<keyword evidence="2" id="KW-0472">Membrane</keyword>
<reference evidence="3" key="2">
    <citation type="submission" date="2014-07" db="EMBL/GenBank/DDBJ databases">
        <authorList>
            <person name="Hull J."/>
        </authorList>
    </citation>
    <scope>NUCLEOTIDE SEQUENCE</scope>
</reference>
<keyword evidence="3" id="KW-0966">Cell projection</keyword>
<keyword evidence="2" id="KW-1133">Transmembrane helix</keyword>
<evidence type="ECO:0000256" key="2">
    <source>
        <dbReference type="SAM" id="Phobius"/>
    </source>
</evidence>
<sequence>MNHPAEGMADVSGPRAIIASETGKIPLTDFRTMFLIYITTSVVFFIIALTIDVVRLVMQYMELSACVMRDSASASCAKLSAYPSPYPSKPAGMPVRLETVNEHIKPGTAVHPASMYSDRKPEPYKLVGKKSSEKTPKKRSSSSDMNTKKSVTHFHPVNSQEKCTGK</sequence>
<feature type="compositionally biased region" description="Polar residues" evidence="1">
    <location>
        <begin position="157"/>
        <end position="166"/>
    </location>
</feature>
<gene>
    <name evidence="3" type="primary">flgH_4</name>
    <name evidence="3" type="ORF">CM83_99882</name>
</gene>
<organism evidence="3">
    <name type="scientific">Lygus hesperus</name>
    <name type="common">Western plant bug</name>
    <dbReference type="NCBI Taxonomy" id="30085"/>
    <lineage>
        <taxon>Eukaryota</taxon>
        <taxon>Metazoa</taxon>
        <taxon>Ecdysozoa</taxon>
        <taxon>Arthropoda</taxon>
        <taxon>Hexapoda</taxon>
        <taxon>Insecta</taxon>
        <taxon>Pterygota</taxon>
        <taxon>Neoptera</taxon>
        <taxon>Paraneoptera</taxon>
        <taxon>Hemiptera</taxon>
        <taxon>Heteroptera</taxon>
        <taxon>Panheteroptera</taxon>
        <taxon>Cimicomorpha</taxon>
        <taxon>Miridae</taxon>
        <taxon>Mirini</taxon>
        <taxon>Lygus</taxon>
    </lineage>
</organism>
<dbReference type="EMBL" id="GBRD01012864">
    <property type="protein sequence ID" value="JAG52962.1"/>
    <property type="molecule type" value="Transcribed_RNA"/>
</dbReference>
<keyword evidence="3" id="KW-0282">Flagellum</keyword>
<keyword evidence="2" id="KW-0812">Transmembrane</keyword>
<feature type="transmembrane region" description="Helical" evidence="2">
    <location>
        <begin position="34"/>
        <end position="54"/>
    </location>
</feature>
<reference evidence="4" key="3">
    <citation type="submission" date="2014-09" db="EMBL/GenBank/DDBJ databases">
        <authorList>
            <person name="Magalhaes I.L.F."/>
            <person name="Oliveira U."/>
            <person name="Santos F.R."/>
            <person name="Vidigal T.H.D.A."/>
            <person name="Brescovit A.D."/>
            <person name="Santos A.J."/>
        </authorList>
    </citation>
    <scope>NUCLEOTIDE SEQUENCE</scope>
</reference>
<dbReference type="EMBL" id="GBHO01020828">
    <property type="protein sequence ID" value="JAG22776.1"/>
    <property type="molecule type" value="Transcribed_RNA"/>
</dbReference>
<keyword evidence="3" id="KW-0969">Cilium</keyword>
<accession>A0A0A9XT08</accession>